<keyword evidence="4" id="KW-1185">Reference proteome</keyword>
<evidence type="ECO:0000256" key="1">
    <source>
        <dbReference type="ARBA" id="ARBA00022670"/>
    </source>
</evidence>
<organism evidence="3 4">
    <name type="scientific">Urechidicola vernalis</name>
    <dbReference type="NCBI Taxonomy" id="3075600"/>
    <lineage>
        <taxon>Bacteria</taxon>
        <taxon>Pseudomonadati</taxon>
        <taxon>Bacteroidota</taxon>
        <taxon>Flavobacteriia</taxon>
        <taxon>Flavobacteriales</taxon>
        <taxon>Flavobacteriaceae</taxon>
        <taxon>Urechidicola</taxon>
    </lineage>
</organism>
<reference evidence="3 4" key="1">
    <citation type="submission" date="2023-09" db="EMBL/GenBank/DDBJ databases">
        <authorList>
            <person name="Rey-Velasco X."/>
        </authorList>
    </citation>
    <scope>NUCLEOTIDE SEQUENCE [LARGE SCALE GENOMIC DNA]</scope>
    <source>
        <strain evidence="3 4">P050</strain>
    </source>
</reference>
<dbReference type="SUPFAM" id="SSF50156">
    <property type="entry name" value="PDZ domain-like"/>
    <property type="match status" value="1"/>
</dbReference>
<name>A0ABU2Y6X1_9FLAO</name>
<dbReference type="Proteomes" id="UP001252186">
    <property type="component" value="Unassembled WGS sequence"/>
</dbReference>
<dbReference type="InterPro" id="IPR001940">
    <property type="entry name" value="Peptidase_S1C"/>
</dbReference>
<sequence>MKKITILFIAFLIGTHTYSQSLTELYDLVHSSVVVIKTISSESAGLGDKQKVKTSEGLGSGVLVSYNGLIWTASHVVHNAEKVMVKFPDGDVYEADVLSSSPMADVALIKINSLFDLKKKHIAQIGNSDDVKIGEDVFVIGTPLGIEQTLSRGIVSGKMAKEGLNDDFLPVEFIQTDAAINPGNSGGPMFNMNGEVIAIASFIMSQSGGFDGIGFGASSNVAQKILMDQPNIWSGMEFVLLQNELADIFNIPQDAGVLVQTVASKGLGDKLGLTGGYINATIEGKPLLVGGDILLEIAGVKLDSEEAIISLREKIVTLQEGGSYTVKYLRAGKIITKEVSN</sequence>
<evidence type="ECO:0000313" key="4">
    <source>
        <dbReference type="Proteomes" id="UP001252186"/>
    </source>
</evidence>
<dbReference type="InterPro" id="IPR009003">
    <property type="entry name" value="Peptidase_S1_PA"/>
</dbReference>
<proteinExistence type="predicted"/>
<keyword evidence="1" id="KW-0645">Protease</keyword>
<protein>
    <submittedName>
        <fullName evidence="3">Trypsin-like peptidase domain-containing protein</fullName>
    </submittedName>
</protein>
<evidence type="ECO:0000313" key="3">
    <source>
        <dbReference type="EMBL" id="MDT0553442.1"/>
    </source>
</evidence>
<accession>A0ABU2Y6X1</accession>
<dbReference type="Pfam" id="PF13365">
    <property type="entry name" value="Trypsin_2"/>
    <property type="match status" value="1"/>
</dbReference>
<dbReference type="InterPro" id="IPR036034">
    <property type="entry name" value="PDZ_sf"/>
</dbReference>
<dbReference type="SUPFAM" id="SSF50494">
    <property type="entry name" value="Trypsin-like serine proteases"/>
    <property type="match status" value="1"/>
</dbReference>
<dbReference type="Gene3D" id="2.30.42.10">
    <property type="match status" value="1"/>
</dbReference>
<gene>
    <name evidence="3" type="ORF">RM519_09320</name>
</gene>
<dbReference type="PANTHER" id="PTHR43343:SF3">
    <property type="entry name" value="PROTEASE DO-LIKE 8, CHLOROPLASTIC"/>
    <property type="match status" value="1"/>
</dbReference>
<dbReference type="PRINTS" id="PR00834">
    <property type="entry name" value="PROTEASES2C"/>
</dbReference>
<dbReference type="RefSeq" id="WP_311593459.1">
    <property type="nucleotide sequence ID" value="NZ_JAVRHV010000004.1"/>
</dbReference>
<dbReference type="Gene3D" id="2.40.10.120">
    <property type="match status" value="1"/>
</dbReference>
<keyword evidence="2" id="KW-0378">Hydrolase</keyword>
<dbReference type="EMBL" id="JAVRHV010000004">
    <property type="protein sequence ID" value="MDT0553442.1"/>
    <property type="molecule type" value="Genomic_DNA"/>
</dbReference>
<dbReference type="InterPro" id="IPR051201">
    <property type="entry name" value="Chloro_Bact_Ser_Proteases"/>
</dbReference>
<dbReference type="PANTHER" id="PTHR43343">
    <property type="entry name" value="PEPTIDASE S12"/>
    <property type="match status" value="1"/>
</dbReference>
<evidence type="ECO:0000256" key="2">
    <source>
        <dbReference type="ARBA" id="ARBA00022801"/>
    </source>
</evidence>
<comment type="caution">
    <text evidence="3">The sequence shown here is derived from an EMBL/GenBank/DDBJ whole genome shotgun (WGS) entry which is preliminary data.</text>
</comment>